<keyword evidence="10" id="KW-0675">Receptor</keyword>
<dbReference type="SUPFAM" id="SSF56935">
    <property type="entry name" value="Porins"/>
    <property type="match status" value="1"/>
</dbReference>
<dbReference type="SUPFAM" id="SSF49464">
    <property type="entry name" value="Carboxypeptidase regulatory domain-like"/>
    <property type="match status" value="1"/>
</dbReference>
<gene>
    <name evidence="10" type="ORF">IAB88_04835</name>
</gene>
<evidence type="ECO:0000313" key="10">
    <source>
        <dbReference type="EMBL" id="MBO8476299.1"/>
    </source>
</evidence>
<dbReference type="PROSITE" id="PS52016">
    <property type="entry name" value="TONB_DEPENDENT_REC_3"/>
    <property type="match status" value="1"/>
</dbReference>
<protein>
    <submittedName>
        <fullName evidence="10">TonB-dependent receptor</fullName>
    </submittedName>
</protein>
<comment type="caution">
    <text evidence="10">The sequence shown here is derived from an EMBL/GenBank/DDBJ whole genome shotgun (WGS) entry which is preliminary data.</text>
</comment>
<keyword evidence="2 7" id="KW-0813">Transport</keyword>
<dbReference type="NCBIfam" id="TIGR04056">
    <property type="entry name" value="OMP_RagA_SusC"/>
    <property type="match status" value="1"/>
</dbReference>
<feature type="chain" id="PRO_5039633327" evidence="8">
    <location>
        <begin position="21"/>
        <end position="1011"/>
    </location>
</feature>
<dbReference type="InterPro" id="IPR008969">
    <property type="entry name" value="CarboxyPept-like_regulatory"/>
</dbReference>
<reference evidence="10" key="2">
    <citation type="journal article" date="2021" name="PeerJ">
        <title>Extensive microbial diversity within the chicken gut microbiome revealed by metagenomics and culture.</title>
        <authorList>
            <person name="Gilroy R."/>
            <person name="Ravi A."/>
            <person name="Getino M."/>
            <person name="Pursley I."/>
            <person name="Horton D.L."/>
            <person name="Alikhan N.F."/>
            <person name="Baker D."/>
            <person name="Gharbi K."/>
            <person name="Hall N."/>
            <person name="Watson M."/>
            <person name="Adriaenssens E.M."/>
            <person name="Foster-Nyarko E."/>
            <person name="Jarju S."/>
            <person name="Secka A."/>
            <person name="Antonio M."/>
            <person name="Oren A."/>
            <person name="Chaudhuri R.R."/>
            <person name="La Ragione R."/>
            <person name="Hildebrand F."/>
            <person name="Pallen M.J."/>
        </authorList>
    </citation>
    <scope>NUCLEOTIDE SEQUENCE</scope>
    <source>
        <strain evidence="10">6919</strain>
    </source>
</reference>
<keyword evidence="8" id="KW-0732">Signal</keyword>
<keyword evidence="3 7" id="KW-1134">Transmembrane beta strand</keyword>
<dbReference type="InterPro" id="IPR012910">
    <property type="entry name" value="Plug_dom"/>
</dbReference>
<evidence type="ECO:0000256" key="6">
    <source>
        <dbReference type="ARBA" id="ARBA00023237"/>
    </source>
</evidence>
<evidence type="ECO:0000256" key="1">
    <source>
        <dbReference type="ARBA" id="ARBA00004571"/>
    </source>
</evidence>
<organism evidence="10 11">
    <name type="scientific">Candidatus Limisoma faecipullorum</name>
    <dbReference type="NCBI Taxonomy" id="2840854"/>
    <lineage>
        <taxon>Bacteria</taxon>
        <taxon>Pseudomonadati</taxon>
        <taxon>Bacteroidota</taxon>
        <taxon>Bacteroidia</taxon>
        <taxon>Bacteroidales</taxon>
        <taxon>Candidatus Limisoma</taxon>
    </lineage>
</organism>
<dbReference type="AlphaFoldDB" id="A0A9D9NJL1"/>
<dbReference type="InterPro" id="IPR023997">
    <property type="entry name" value="TonB-dep_OMP_SusC/RagA_CS"/>
</dbReference>
<dbReference type="InterPro" id="IPR037066">
    <property type="entry name" value="Plug_dom_sf"/>
</dbReference>
<feature type="domain" description="TonB-dependent receptor plug" evidence="9">
    <location>
        <begin position="114"/>
        <end position="218"/>
    </location>
</feature>
<evidence type="ECO:0000256" key="7">
    <source>
        <dbReference type="PROSITE-ProRule" id="PRU01360"/>
    </source>
</evidence>
<dbReference type="InterPro" id="IPR036942">
    <property type="entry name" value="Beta-barrel_TonB_sf"/>
</dbReference>
<feature type="signal peptide" evidence="8">
    <location>
        <begin position="1"/>
        <end position="20"/>
    </location>
</feature>
<dbReference type="Pfam" id="PF07715">
    <property type="entry name" value="Plug"/>
    <property type="match status" value="1"/>
</dbReference>
<dbReference type="GO" id="GO:0009279">
    <property type="term" value="C:cell outer membrane"/>
    <property type="evidence" value="ECO:0007669"/>
    <property type="project" value="UniProtKB-SubCell"/>
</dbReference>
<dbReference type="NCBIfam" id="TIGR04057">
    <property type="entry name" value="SusC_RagA_signa"/>
    <property type="match status" value="1"/>
</dbReference>
<keyword evidence="6 7" id="KW-0998">Cell outer membrane</keyword>
<evidence type="ECO:0000259" key="9">
    <source>
        <dbReference type="Pfam" id="PF07715"/>
    </source>
</evidence>
<reference evidence="10" key="1">
    <citation type="submission" date="2020-10" db="EMBL/GenBank/DDBJ databases">
        <authorList>
            <person name="Gilroy R."/>
        </authorList>
    </citation>
    <scope>NUCLEOTIDE SEQUENCE</scope>
    <source>
        <strain evidence="10">6919</strain>
    </source>
</reference>
<evidence type="ECO:0000256" key="2">
    <source>
        <dbReference type="ARBA" id="ARBA00022448"/>
    </source>
</evidence>
<dbReference type="Proteomes" id="UP000823598">
    <property type="component" value="Unassembled WGS sequence"/>
</dbReference>
<dbReference type="Pfam" id="PF13715">
    <property type="entry name" value="CarbopepD_reg_2"/>
    <property type="match status" value="1"/>
</dbReference>
<name>A0A9D9NJL1_9BACT</name>
<dbReference type="EMBL" id="JADIMC010000057">
    <property type="protein sequence ID" value="MBO8476299.1"/>
    <property type="molecule type" value="Genomic_DNA"/>
</dbReference>
<proteinExistence type="inferred from homology"/>
<comment type="similarity">
    <text evidence="7">Belongs to the TonB-dependent receptor family.</text>
</comment>
<evidence type="ECO:0000256" key="5">
    <source>
        <dbReference type="ARBA" id="ARBA00023136"/>
    </source>
</evidence>
<keyword evidence="5 7" id="KW-0472">Membrane</keyword>
<accession>A0A9D9NJL1</accession>
<evidence type="ECO:0000256" key="3">
    <source>
        <dbReference type="ARBA" id="ARBA00022452"/>
    </source>
</evidence>
<evidence type="ECO:0000256" key="4">
    <source>
        <dbReference type="ARBA" id="ARBA00022692"/>
    </source>
</evidence>
<comment type="subcellular location">
    <subcellularLocation>
        <location evidence="1 7">Cell outer membrane</location>
        <topology evidence="1 7">Multi-pass membrane protein</topology>
    </subcellularLocation>
</comment>
<keyword evidence="4 7" id="KW-0812">Transmembrane</keyword>
<dbReference type="Gene3D" id="2.170.130.10">
    <property type="entry name" value="TonB-dependent receptor, plug domain"/>
    <property type="match status" value="1"/>
</dbReference>
<dbReference type="Gene3D" id="2.60.40.1120">
    <property type="entry name" value="Carboxypeptidase-like, regulatory domain"/>
    <property type="match status" value="1"/>
</dbReference>
<dbReference type="InterPro" id="IPR039426">
    <property type="entry name" value="TonB-dep_rcpt-like"/>
</dbReference>
<dbReference type="Gene3D" id="2.40.170.20">
    <property type="entry name" value="TonB-dependent receptor, beta-barrel domain"/>
    <property type="match status" value="1"/>
</dbReference>
<dbReference type="InterPro" id="IPR023996">
    <property type="entry name" value="TonB-dep_OMP_SusC/RagA"/>
</dbReference>
<evidence type="ECO:0000313" key="11">
    <source>
        <dbReference type="Proteomes" id="UP000823598"/>
    </source>
</evidence>
<sequence length="1011" mass="112067">MKKQILTFLLVFLLPAMAFAQQKTVKGTVVDKDNLPVIGATVKVVGTNIVTATDFDGNYVLSNVPDDATISVTYIGMKSQEVKVAGQSQINVTLAEDAQNLEEIVVIGYGTSKAKDLTAPIEVVKGQELITTPTSSPMSALQGKVAGVNVVNSGTPGAGPTVKIRGVGSFSDSTPLYVVDGMFYDNIDFLNNADIQEMSILKDASASAIYGVRAANGVVIITTKKGSRRQDAKITYNGYVGVQMATNVLDMTNASQYATMLREAGEDIYGPYLQSSIARWGGDYDKNIYGADTDWYDELLRPAVMTNHSLSIAGGGEKASYSVGMSYLSQDGIMDVENYYRRLNFRAALDYDATNWLKVGFNGVFSSSQQQQPNNAAWQQAFNMAPIMPVHDTAEGAIGKDGWASPQNLSGISANLNNPVATANLYDSRNENYQVLSNFYAQLNLIPDKLNFRTSYSYDFSLIRGRVFSPTYYVSSWQHLDVNSLQKMNSNYYKSIWNNVLTYNDKWGDHALGVMLGHEARWENYRYMSGTVNNVPEGAEEYLYWDRGNTEGRVLDDDGTTYRGLSVFGRINYNYADKYLLMFTMRADGSSKYNEHWGYFPSVGAAWTISNEEFMKDQSAIDYLKLRASWGMLGNDKVAASDGFAELVTGNDASGVFGNYYGGAGAPVNGWQNTTYFSWLKWEIVNETNVGLELATLDNRFNIGADWYYRLTQDAVISPQVPMTNEYVARNTGEILNMGVDLNLNWADKIGDFSYNIGATLSYLHNEVKSLASGVNIVRGGKTSQIVGEKMNSFYGYEVEGVYQNAAEIAADPIAVANGLEPGDLKYKDQNGDGTLDNSDKKALGSYIPDFTYGFNIGFAYKNFDFQLTTYGQAGGEMWNRKRALRYASSYYNFDLDSYENRWHGEGTSNTHPSSKGLTKGWNVGDQYPSTYYIEKSNYFRIQNITLGYTFKNVKFGSYTMPGIRLTLTADRPFTAFKSNSFTPELSDAEGWDTEVYPLTATYTFGVQLDF</sequence>
<evidence type="ECO:0000256" key="8">
    <source>
        <dbReference type="SAM" id="SignalP"/>
    </source>
</evidence>